<name>A0A371HKN2_MUCPR</name>
<dbReference type="OrthoDB" id="1914642at2759"/>
<dbReference type="AlphaFoldDB" id="A0A371HKN2"/>
<dbReference type="Proteomes" id="UP000257109">
    <property type="component" value="Unassembled WGS sequence"/>
</dbReference>
<evidence type="ECO:0000313" key="2">
    <source>
        <dbReference type="EMBL" id="RDY03348.1"/>
    </source>
</evidence>
<accession>A0A371HKN2</accession>
<evidence type="ECO:0000256" key="1">
    <source>
        <dbReference type="SAM" id="SignalP"/>
    </source>
</evidence>
<feature type="chain" id="PRO_5016953054" description="EGF-like domain-containing protein" evidence="1">
    <location>
        <begin position="25"/>
        <end position="231"/>
    </location>
</feature>
<reference evidence="2" key="1">
    <citation type="submission" date="2018-05" db="EMBL/GenBank/DDBJ databases">
        <title>Draft genome of Mucuna pruriens seed.</title>
        <authorList>
            <person name="Nnadi N.E."/>
            <person name="Vos R."/>
            <person name="Hasami M.H."/>
            <person name="Devisetty U.K."/>
            <person name="Aguiy J.C."/>
        </authorList>
    </citation>
    <scope>NUCLEOTIDE SEQUENCE [LARGE SCALE GENOMIC DNA]</scope>
    <source>
        <strain evidence="2">JCA_2017</strain>
    </source>
</reference>
<dbReference type="EMBL" id="QJKJ01002322">
    <property type="protein sequence ID" value="RDY03348.1"/>
    <property type="molecule type" value="Genomic_DNA"/>
</dbReference>
<keyword evidence="3" id="KW-1185">Reference proteome</keyword>
<dbReference type="STRING" id="157652.A0A371HKN2"/>
<gene>
    <name evidence="2" type="ORF">CR513_13078</name>
</gene>
<dbReference type="PANTHER" id="PTHR33881">
    <property type="entry name" value="NEUROGENIC LOCUS NOTCH-LIKE PROTEIN"/>
    <property type="match status" value="1"/>
</dbReference>
<dbReference type="PANTHER" id="PTHR33881:SF10">
    <property type="entry name" value="SLIT HOMOLOG 2 PROTEIN-LIKE"/>
    <property type="match status" value="1"/>
</dbReference>
<sequence>MGSSMLLGLMALLLIVMLPMAAKGDVVDDFLDQVCEEVECGKGKCVVNTSYPLNFICECQSGWKRTREDDDDKYATSFLPCVIPECSLNYGCQPAPPPVPEKSIPHNFSAFDPCYWAYCGEGECTKNKTHTYRCDCSPNYYNLLNISVFPCYSTLGSDCSRLGIKVANSSIDTVNQGEELSLNVLRKVPLDGYVVDVHGYGYVELGRKGMAKIIDLVLVHLYDDYSMINWG</sequence>
<protein>
    <recommendedName>
        <fullName evidence="4">EGF-like domain-containing protein</fullName>
    </recommendedName>
</protein>
<comment type="caution">
    <text evidence="2">The sequence shown here is derived from an EMBL/GenBank/DDBJ whole genome shotgun (WGS) entry which is preliminary data.</text>
</comment>
<keyword evidence="1" id="KW-0732">Signal</keyword>
<evidence type="ECO:0000313" key="3">
    <source>
        <dbReference type="Proteomes" id="UP000257109"/>
    </source>
</evidence>
<evidence type="ECO:0008006" key="4">
    <source>
        <dbReference type="Google" id="ProtNLM"/>
    </source>
</evidence>
<organism evidence="2 3">
    <name type="scientific">Mucuna pruriens</name>
    <name type="common">Velvet bean</name>
    <name type="synonym">Dolichos pruriens</name>
    <dbReference type="NCBI Taxonomy" id="157652"/>
    <lineage>
        <taxon>Eukaryota</taxon>
        <taxon>Viridiplantae</taxon>
        <taxon>Streptophyta</taxon>
        <taxon>Embryophyta</taxon>
        <taxon>Tracheophyta</taxon>
        <taxon>Spermatophyta</taxon>
        <taxon>Magnoliopsida</taxon>
        <taxon>eudicotyledons</taxon>
        <taxon>Gunneridae</taxon>
        <taxon>Pentapetalae</taxon>
        <taxon>rosids</taxon>
        <taxon>fabids</taxon>
        <taxon>Fabales</taxon>
        <taxon>Fabaceae</taxon>
        <taxon>Papilionoideae</taxon>
        <taxon>50 kb inversion clade</taxon>
        <taxon>NPAAA clade</taxon>
        <taxon>indigoferoid/millettioid clade</taxon>
        <taxon>Phaseoleae</taxon>
        <taxon>Mucuna</taxon>
    </lineage>
</organism>
<feature type="signal peptide" evidence="1">
    <location>
        <begin position="1"/>
        <end position="24"/>
    </location>
</feature>
<proteinExistence type="predicted"/>